<dbReference type="Gene3D" id="3.40.430.10">
    <property type="entry name" value="Dihydrofolate Reductase, subunit A"/>
    <property type="match status" value="1"/>
</dbReference>
<comment type="caution">
    <text evidence="1">The sequence shown here is derived from an EMBL/GenBank/DDBJ whole genome shotgun (WGS) entry which is preliminary data.</text>
</comment>
<accession>A0ABT4T917</accession>
<evidence type="ECO:0000313" key="2">
    <source>
        <dbReference type="Proteomes" id="UP001212498"/>
    </source>
</evidence>
<evidence type="ECO:0008006" key="3">
    <source>
        <dbReference type="Google" id="ProtNLM"/>
    </source>
</evidence>
<keyword evidence="2" id="KW-1185">Reference proteome</keyword>
<dbReference type="EMBL" id="JAPNUD010000167">
    <property type="protein sequence ID" value="MDA0645997.1"/>
    <property type="molecule type" value="Genomic_DNA"/>
</dbReference>
<gene>
    <name evidence="1" type="ORF">OUY24_35685</name>
</gene>
<name>A0ABT4T917_9ACTN</name>
<protein>
    <recommendedName>
        <fullName evidence="3">RibD domain-containing protein</fullName>
    </recommendedName>
</protein>
<reference evidence="1 2" key="1">
    <citation type="submission" date="2022-11" db="EMBL/GenBank/DDBJ databases">
        <title>Nonomuraea corallina sp. nov., a new species of the genus Nonomuraea isolated from sea side sediment in Thai sea.</title>
        <authorList>
            <person name="Ngamcharungchit C."/>
            <person name="Matsumoto A."/>
            <person name="Suriyachadkun C."/>
            <person name="Panbangred W."/>
            <person name="Inahashi Y."/>
            <person name="Intra B."/>
        </authorList>
    </citation>
    <scope>NUCLEOTIDE SEQUENCE [LARGE SCALE GENOMIC DNA]</scope>
    <source>
        <strain evidence="1 2">DSM 43553</strain>
    </source>
</reference>
<dbReference type="RefSeq" id="WP_271279459.1">
    <property type="nucleotide sequence ID" value="NZ_BAABFD010000020.1"/>
</dbReference>
<proteinExistence type="predicted"/>
<dbReference type="SUPFAM" id="SSF53597">
    <property type="entry name" value="Dihydrofolate reductase-like"/>
    <property type="match status" value="1"/>
</dbReference>
<sequence>MIDNLTITTVPVLIGTGVPLSGPLEEDVALTHRSTRVLGAGVVQSTYAVDR</sequence>
<organism evidence="1 2">
    <name type="scientific">Nonomuraea ferruginea</name>
    <dbReference type="NCBI Taxonomy" id="46174"/>
    <lineage>
        <taxon>Bacteria</taxon>
        <taxon>Bacillati</taxon>
        <taxon>Actinomycetota</taxon>
        <taxon>Actinomycetes</taxon>
        <taxon>Streptosporangiales</taxon>
        <taxon>Streptosporangiaceae</taxon>
        <taxon>Nonomuraea</taxon>
    </lineage>
</organism>
<dbReference type="Proteomes" id="UP001212498">
    <property type="component" value="Unassembled WGS sequence"/>
</dbReference>
<dbReference type="InterPro" id="IPR024072">
    <property type="entry name" value="DHFR-like_dom_sf"/>
</dbReference>
<evidence type="ECO:0000313" key="1">
    <source>
        <dbReference type="EMBL" id="MDA0645997.1"/>
    </source>
</evidence>